<protein>
    <submittedName>
        <fullName evidence="4">Uncharacterized protein</fullName>
    </submittedName>
</protein>
<dbReference type="EMBL" id="LLXH01001127">
    <property type="protein sequence ID" value="PKC60576.1"/>
    <property type="molecule type" value="Genomic_DNA"/>
</dbReference>
<proteinExistence type="predicted"/>
<dbReference type="EMBL" id="LLXJ01000111">
    <property type="protein sequence ID" value="PKC14914.1"/>
    <property type="molecule type" value="Genomic_DNA"/>
</dbReference>
<reference evidence="2 5" key="4">
    <citation type="submission" date="2017-10" db="EMBL/GenBank/DDBJ databases">
        <title>Genome analyses suggest a sexual origin of heterokaryosis in a supposedly ancient asexual fungus.</title>
        <authorList>
            <person name="Corradi N."/>
            <person name="Sedzielewska K."/>
            <person name="Noel J."/>
            <person name="Charron P."/>
            <person name="Farinelli L."/>
            <person name="Marton T."/>
            <person name="Kruger M."/>
            <person name="Pelin A."/>
            <person name="Brachmann A."/>
            <person name="Corradi N."/>
        </authorList>
    </citation>
    <scope>NUCLEOTIDE SEQUENCE [LARGE SCALE GENOMIC DNA]</scope>
    <source>
        <strain evidence="2 5">A1</strain>
    </source>
</reference>
<feature type="non-terminal residue" evidence="4">
    <location>
        <position position="57"/>
    </location>
</feature>
<evidence type="ECO:0000313" key="8">
    <source>
        <dbReference type="Proteomes" id="UP000234323"/>
    </source>
</evidence>
<dbReference type="Proteomes" id="UP000234323">
    <property type="component" value="Unassembled WGS sequence"/>
</dbReference>
<keyword evidence="8" id="KW-1185">Reference proteome</keyword>
<dbReference type="Proteomes" id="UP000233469">
    <property type="component" value="Unassembled WGS sequence"/>
</dbReference>
<dbReference type="EMBL" id="LLXI01001036">
    <property type="protein sequence ID" value="PKY51523.1"/>
    <property type="molecule type" value="Genomic_DNA"/>
</dbReference>
<dbReference type="OrthoDB" id="10350054at2759"/>
<organism evidence="4 8">
    <name type="scientific">Rhizophagus irregularis</name>
    <dbReference type="NCBI Taxonomy" id="588596"/>
    <lineage>
        <taxon>Eukaryota</taxon>
        <taxon>Fungi</taxon>
        <taxon>Fungi incertae sedis</taxon>
        <taxon>Mucoromycota</taxon>
        <taxon>Glomeromycotina</taxon>
        <taxon>Glomeromycetes</taxon>
        <taxon>Glomerales</taxon>
        <taxon>Glomeraceae</taxon>
        <taxon>Rhizophagus</taxon>
    </lineage>
</organism>
<gene>
    <name evidence="2" type="ORF">RhiirA1_425776</name>
    <name evidence="4" type="ORF">RhiirA4_407503</name>
    <name evidence="1" type="ORF">RhiirA5_349709</name>
    <name evidence="3" type="ORF">RhiirC2_749598</name>
</gene>
<reference evidence="5 7" key="3">
    <citation type="submission" date="2017-10" db="EMBL/GenBank/DDBJ databases">
        <title>Extensive intraspecific genome diversity in a model arbuscular mycorrhizal fungus.</title>
        <authorList>
            <person name="Chen E.C.H."/>
            <person name="Morin E."/>
            <person name="Baudet D."/>
            <person name="Noel J."/>
            <person name="Ndikumana S."/>
            <person name="Charron P."/>
            <person name="St-Onge C."/>
            <person name="Giorgi J."/>
            <person name="Grigoriev I.V."/>
            <person name="Roux C."/>
            <person name="Martin F.M."/>
            <person name="Corradi N."/>
        </authorList>
    </citation>
    <scope>NUCLEOTIDE SEQUENCE [LARGE SCALE GENOMIC DNA]</scope>
    <source>
        <strain evidence="2 5">A1</strain>
        <strain evidence="3 7">C2</strain>
    </source>
</reference>
<dbReference type="EMBL" id="LLXL01000802">
    <property type="protein sequence ID" value="PKK68788.1"/>
    <property type="molecule type" value="Genomic_DNA"/>
</dbReference>
<evidence type="ECO:0000313" key="6">
    <source>
        <dbReference type="Proteomes" id="UP000232722"/>
    </source>
</evidence>
<dbReference type="Proteomes" id="UP000232722">
    <property type="component" value="Unassembled WGS sequence"/>
</dbReference>
<name>A0A2I1GY21_9GLOM</name>
<evidence type="ECO:0000313" key="1">
    <source>
        <dbReference type="EMBL" id="PKC14914.1"/>
    </source>
</evidence>
<sequence>MLLDVFVRQKLEKFVELEFKNSSSDEDIKIKVEKFATNEIEIDSSKPTKPTKKIDKN</sequence>
<dbReference type="AlphaFoldDB" id="A0A2I1GY21"/>
<dbReference type="Proteomes" id="UP000232688">
    <property type="component" value="Unassembled WGS sequence"/>
</dbReference>
<reference evidence="1 6" key="2">
    <citation type="submission" date="2017-09" db="EMBL/GenBank/DDBJ databases">
        <title>Extensive intraspecific genome diversity in a model arbuscular mycorrhizal fungus.</title>
        <authorList>
            <person name="Chen E.C."/>
            <person name="Morin E."/>
            <person name="Beaudet D."/>
            <person name="Noel J."/>
            <person name="Ndikumana S."/>
            <person name="Charron P."/>
            <person name="St-Onge C."/>
            <person name="Giorgi J."/>
            <person name="Grigoriev I.V."/>
            <person name="Roux C."/>
            <person name="Martin F.M."/>
            <person name="Corradi N."/>
        </authorList>
    </citation>
    <scope>NUCLEOTIDE SEQUENCE [LARGE SCALE GENOMIC DNA]</scope>
    <source>
        <strain evidence="1 6">A5</strain>
    </source>
</reference>
<evidence type="ECO:0000313" key="4">
    <source>
        <dbReference type="EMBL" id="PKY51523.1"/>
    </source>
</evidence>
<comment type="caution">
    <text evidence="4">The sequence shown here is derived from an EMBL/GenBank/DDBJ whole genome shotgun (WGS) entry which is preliminary data.</text>
</comment>
<evidence type="ECO:0000313" key="2">
    <source>
        <dbReference type="EMBL" id="PKC60576.1"/>
    </source>
</evidence>
<dbReference type="VEuPathDB" id="FungiDB:RhiirA1_425776"/>
<evidence type="ECO:0000313" key="5">
    <source>
        <dbReference type="Proteomes" id="UP000232688"/>
    </source>
</evidence>
<evidence type="ECO:0000313" key="7">
    <source>
        <dbReference type="Proteomes" id="UP000233469"/>
    </source>
</evidence>
<evidence type="ECO:0000313" key="3">
    <source>
        <dbReference type="EMBL" id="PKK68788.1"/>
    </source>
</evidence>
<dbReference type="VEuPathDB" id="FungiDB:RhiirFUN_021015"/>
<accession>A0A2I1GY21</accession>
<reference evidence="4 8" key="1">
    <citation type="submission" date="2015-10" db="EMBL/GenBank/DDBJ databases">
        <title>Genome analyses suggest a sexual origin of heterokaryosis in a supposedly ancient asexual fungus.</title>
        <authorList>
            <person name="Ropars J."/>
            <person name="Sedzielewska K."/>
            <person name="Noel J."/>
            <person name="Charron P."/>
            <person name="Farinelli L."/>
            <person name="Marton T."/>
            <person name="Kruger M."/>
            <person name="Pelin A."/>
            <person name="Brachmann A."/>
            <person name="Corradi N."/>
        </authorList>
    </citation>
    <scope>NUCLEOTIDE SEQUENCE [LARGE SCALE GENOMIC DNA]</scope>
    <source>
        <strain evidence="4 8">A4</strain>
        <strain evidence="1 6">A5</strain>
        <strain evidence="3 7">C2</strain>
    </source>
</reference>